<accession>A0A3D9L3F9</accession>
<dbReference type="InterPro" id="IPR037473">
    <property type="entry name" value="Lcp-like"/>
</dbReference>
<gene>
    <name evidence="2" type="ORF">C7460_107108</name>
</gene>
<organism evidence="2 3">
    <name type="scientific">Marinoscillum furvescens DSM 4134</name>
    <dbReference type="NCBI Taxonomy" id="1122208"/>
    <lineage>
        <taxon>Bacteria</taxon>
        <taxon>Pseudomonadati</taxon>
        <taxon>Bacteroidota</taxon>
        <taxon>Cytophagia</taxon>
        <taxon>Cytophagales</taxon>
        <taxon>Reichenbachiellaceae</taxon>
        <taxon>Marinoscillum</taxon>
    </lineage>
</organism>
<reference evidence="2 3" key="1">
    <citation type="submission" date="2018-07" db="EMBL/GenBank/DDBJ databases">
        <title>Genomic Encyclopedia of Type Strains, Phase IV (KMG-IV): sequencing the most valuable type-strain genomes for metagenomic binning, comparative biology and taxonomic classification.</title>
        <authorList>
            <person name="Goeker M."/>
        </authorList>
    </citation>
    <scope>NUCLEOTIDE SEQUENCE [LARGE SCALE GENOMIC DNA]</scope>
    <source>
        <strain evidence="2 3">DSM 4134</strain>
    </source>
</reference>
<dbReference type="InterPro" id="IPR018713">
    <property type="entry name" value="MPAB/Lcp_cat_dom"/>
</dbReference>
<dbReference type="Pfam" id="PF09995">
    <property type="entry name" value="MPAB_Lcp_cat"/>
    <property type="match status" value="1"/>
</dbReference>
<comment type="caution">
    <text evidence="2">The sequence shown here is derived from an EMBL/GenBank/DDBJ whole genome shotgun (WGS) entry which is preliminary data.</text>
</comment>
<dbReference type="PANTHER" id="PTHR37539:SF1">
    <property type="entry name" value="ER-BOUND OXYGENASE MPAB_MPAB'_RUBBER OXYGENASE CATALYTIC DOMAIN-CONTAINING PROTEIN"/>
    <property type="match status" value="1"/>
</dbReference>
<dbReference type="GO" id="GO:0016491">
    <property type="term" value="F:oxidoreductase activity"/>
    <property type="evidence" value="ECO:0007669"/>
    <property type="project" value="InterPro"/>
</dbReference>
<evidence type="ECO:0000259" key="1">
    <source>
        <dbReference type="Pfam" id="PF09995"/>
    </source>
</evidence>
<dbReference type="EMBL" id="QREG01000007">
    <property type="protein sequence ID" value="RED99826.1"/>
    <property type="molecule type" value="Genomic_DNA"/>
</dbReference>
<dbReference type="Proteomes" id="UP000256779">
    <property type="component" value="Unassembled WGS sequence"/>
</dbReference>
<evidence type="ECO:0000313" key="3">
    <source>
        <dbReference type="Proteomes" id="UP000256779"/>
    </source>
</evidence>
<dbReference type="OrthoDB" id="6072815at2"/>
<keyword evidence="3" id="KW-1185">Reference proteome</keyword>
<feature type="domain" description="ER-bound oxygenase mpaB/mpaB'/Rubber oxygenase catalytic" evidence="1">
    <location>
        <begin position="130"/>
        <end position="300"/>
    </location>
</feature>
<name>A0A3D9L3F9_MARFU</name>
<evidence type="ECO:0000313" key="2">
    <source>
        <dbReference type="EMBL" id="RED99826.1"/>
    </source>
</evidence>
<sequence>MFDPTNLTTSFLEGKRQITDPLADEVVATIIDEGYEKHINEIFIKLARNPSFNPELLSDFPEAIQQAVSDYFDKSGQLPDWADQELISEGEEVFALYGPEVFMLLNVKSLPMCYTCAHGARVLYDTGRLVEHNGKMDPLVRRLMETAQMVINVLQPGGLSGEGSGIITVQKVRLIHASIRHFLQSPKYNPAGWDSSTLGKPINQEDLAGTLMSFSPIILSGLKALNIDLTDRQIAAYTHCWKVVGHLIGLDEDLLADTYEDNWQLAVKILQHQASASTEGKKLTESCLAFIRHMMPGNLLDEVPEYMMWYFFQDVEKATELQLSEMIGIENHHRLSDFLLLKLSRIITGKISEAEHSNIIKKLTGRFNKYMLQGYINHYNDGKKVRFFIPPSLTKNWNLDQFTND</sequence>
<protein>
    <submittedName>
        <fullName evidence="2">Uncharacterized protein DUF2236</fullName>
    </submittedName>
</protein>
<dbReference type="PANTHER" id="PTHR37539">
    <property type="entry name" value="SECRETED PROTEIN-RELATED"/>
    <property type="match status" value="1"/>
</dbReference>
<proteinExistence type="predicted"/>
<dbReference type="AlphaFoldDB" id="A0A3D9L3F9"/>
<dbReference type="RefSeq" id="WP_115867845.1">
    <property type="nucleotide sequence ID" value="NZ_QREG01000007.1"/>
</dbReference>